<dbReference type="InterPro" id="IPR006140">
    <property type="entry name" value="D-isomer_DH_NAD-bd"/>
</dbReference>
<keyword evidence="8" id="KW-1185">Reference proteome</keyword>
<protein>
    <submittedName>
        <fullName evidence="7">D-isomer specific 2-hydroxyacid dehydrogenase NAD-binding protein</fullName>
    </submittedName>
</protein>
<dbReference type="Proteomes" id="UP000002875">
    <property type="component" value="Chromosome"/>
</dbReference>
<proteinExistence type="inferred from homology"/>
<dbReference type="PANTHER" id="PTHR43761:SF1">
    <property type="entry name" value="D-ISOMER SPECIFIC 2-HYDROXYACID DEHYDROGENASE CATALYTIC DOMAIN-CONTAINING PROTEIN-RELATED"/>
    <property type="match status" value="1"/>
</dbReference>
<dbReference type="PROSITE" id="PS00671">
    <property type="entry name" value="D_2_HYDROXYACID_DH_3"/>
    <property type="match status" value="1"/>
</dbReference>
<accession>A0ABN4AJP7</accession>
<keyword evidence="3" id="KW-0520">NAD</keyword>
<gene>
    <name evidence="7" type="ordered locus">Emtol_1248</name>
</gene>
<evidence type="ECO:0000259" key="5">
    <source>
        <dbReference type="Pfam" id="PF00389"/>
    </source>
</evidence>
<dbReference type="InterPro" id="IPR006139">
    <property type="entry name" value="D-isomer_2_OHA_DH_cat_dom"/>
</dbReference>
<evidence type="ECO:0000313" key="8">
    <source>
        <dbReference type="Proteomes" id="UP000002875"/>
    </source>
</evidence>
<feature type="domain" description="D-isomer specific 2-hydroxyacid dehydrogenase NAD-binding" evidence="6">
    <location>
        <begin position="108"/>
        <end position="279"/>
    </location>
</feature>
<dbReference type="Gene3D" id="3.40.50.720">
    <property type="entry name" value="NAD(P)-binding Rossmann-like Domain"/>
    <property type="match status" value="2"/>
</dbReference>
<evidence type="ECO:0000259" key="6">
    <source>
        <dbReference type="Pfam" id="PF02826"/>
    </source>
</evidence>
<keyword evidence="2 4" id="KW-0560">Oxidoreductase</keyword>
<evidence type="ECO:0000313" key="7">
    <source>
        <dbReference type="EMBL" id="AFK02397.1"/>
    </source>
</evidence>
<dbReference type="Pfam" id="PF02826">
    <property type="entry name" value="2-Hacid_dh_C"/>
    <property type="match status" value="1"/>
</dbReference>
<evidence type="ECO:0000256" key="2">
    <source>
        <dbReference type="ARBA" id="ARBA00023002"/>
    </source>
</evidence>
<evidence type="ECO:0000256" key="1">
    <source>
        <dbReference type="ARBA" id="ARBA00005854"/>
    </source>
</evidence>
<dbReference type="SUPFAM" id="SSF51735">
    <property type="entry name" value="NAD(P)-binding Rossmann-fold domains"/>
    <property type="match status" value="1"/>
</dbReference>
<dbReference type="Pfam" id="PF00389">
    <property type="entry name" value="2-Hacid_dh"/>
    <property type="match status" value="1"/>
</dbReference>
<dbReference type="InterPro" id="IPR036291">
    <property type="entry name" value="NAD(P)-bd_dom_sf"/>
</dbReference>
<dbReference type="PANTHER" id="PTHR43761">
    <property type="entry name" value="D-ISOMER SPECIFIC 2-HYDROXYACID DEHYDROGENASE FAMILY PROTEIN (AFU_ORTHOLOGUE AFUA_1G13630)"/>
    <property type="match status" value="1"/>
</dbReference>
<dbReference type="SUPFAM" id="SSF52283">
    <property type="entry name" value="Formate/glycerate dehydrogenase catalytic domain-like"/>
    <property type="match status" value="1"/>
</dbReference>
<name>A0ABN4AJP7_EMTOG</name>
<evidence type="ECO:0000256" key="3">
    <source>
        <dbReference type="ARBA" id="ARBA00023027"/>
    </source>
</evidence>
<dbReference type="InterPro" id="IPR029753">
    <property type="entry name" value="D-isomer_DH_CS"/>
</dbReference>
<dbReference type="RefSeq" id="WP_015028097.1">
    <property type="nucleotide sequence ID" value="NC_018748.1"/>
</dbReference>
<dbReference type="PROSITE" id="PS00670">
    <property type="entry name" value="D_2_HYDROXYACID_DH_2"/>
    <property type="match status" value="1"/>
</dbReference>
<sequence>MKKNILLLETVADEAFQLLVESTNIEIFTAYGDKPLSEIVTNTPIHAVITRGKGQVNKDLMEACPQLEVAARCGVGLDNVDVKEASNRKIKVVNAPGSNASTVAEHTISLMLMLQRNLYKAISEAKAGNWNWRNQFVGDEISGKTLGILGLGNIGQKVAKIAEAFGMRVIYANRSILTVPYERLSFEEVLRESDIISLHLPLVPETNQLIDAKAFEHMKPTALLINTARGAIVDQSALLQALDNKQIAGYGADIPMATPPSPNDPLITHPNTLITPHVGSLTATTYTNMCVSTVKNVLEILNNGKPQIESIFNRKELDIV</sequence>
<dbReference type="EMBL" id="CP002961">
    <property type="protein sequence ID" value="AFK02397.1"/>
    <property type="molecule type" value="Genomic_DNA"/>
</dbReference>
<dbReference type="CDD" id="cd12173">
    <property type="entry name" value="PGDH_4"/>
    <property type="match status" value="1"/>
</dbReference>
<evidence type="ECO:0000256" key="4">
    <source>
        <dbReference type="RuleBase" id="RU003719"/>
    </source>
</evidence>
<feature type="domain" description="D-isomer specific 2-hydroxyacid dehydrogenase catalytic" evidence="5">
    <location>
        <begin position="5"/>
        <end position="307"/>
    </location>
</feature>
<dbReference type="InterPro" id="IPR050418">
    <property type="entry name" value="D-iso_2-hydroxyacid_DH_PdxB"/>
</dbReference>
<organism evidence="7 8">
    <name type="scientific">Emticicia oligotrophica (strain DSM 17448 / CIP 109782 / MTCC 6937 / GPTSA100-15)</name>
    <dbReference type="NCBI Taxonomy" id="929562"/>
    <lineage>
        <taxon>Bacteria</taxon>
        <taxon>Pseudomonadati</taxon>
        <taxon>Bacteroidota</taxon>
        <taxon>Cytophagia</taxon>
        <taxon>Cytophagales</taxon>
        <taxon>Leadbetterellaceae</taxon>
        <taxon>Emticicia</taxon>
    </lineage>
</organism>
<reference evidence="7 8" key="1">
    <citation type="submission" date="2011-07" db="EMBL/GenBank/DDBJ databases">
        <title>The complete genome of chromosome of Emticicia oligotrophica DSM 17448.</title>
        <authorList>
            <consortium name="US DOE Joint Genome Institute (JGI-PGF)"/>
            <person name="Lucas S."/>
            <person name="Han J."/>
            <person name="Lapidus A."/>
            <person name="Bruce D."/>
            <person name="Goodwin L."/>
            <person name="Pitluck S."/>
            <person name="Peters L."/>
            <person name="Kyrpides N."/>
            <person name="Mavromatis K."/>
            <person name="Ivanova N."/>
            <person name="Ovchinnikova G."/>
            <person name="Teshima H."/>
            <person name="Detter J.C."/>
            <person name="Tapia R."/>
            <person name="Han C."/>
            <person name="Land M."/>
            <person name="Hauser L."/>
            <person name="Markowitz V."/>
            <person name="Cheng J.-F."/>
            <person name="Hugenholtz P."/>
            <person name="Woyke T."/>
            <person name="Wu D."/>
            <person name="Tindall B."/>
            <person name="Pomrenke H."/>
            <person name="Brambilla E."/>
            <person name="Klenk H.-P."/>
            <person name="Eisen J.A."/>
        </authorList>
    </citation>
    <scope>NUCLEOTIDE SEQUENCE [LARGE SCALE GENOMIC DNA]</scope>
    <source>
        <strain evidence="7 8">DSM 17448</strain>
    </source>
</reference>
<comment type="similarity">
    <text evidence="1 4">Belongs to the D-isomer specific 2-hydroxyacid dehydrogenase family.</text>
</comment>